<protein>
    <recommendedName>
        <fullName evidence="6">DUF4378 domain-containing protein</fullName>
    </recommendedName>
</protein>
<feature type="region of interest" description="Disordered" evidence="1">
    <location>
        <begin position="333"/>
        <end position="377"/>
    </location>
</feature>
<proteinExistence type="predicted"/>
<reference evidence="4 5" key="1">
    <citation type="journal article" date="2022" name="Nat. Genet.">
        <title>Improved pea reference genome and pan-genome highlight genomic features and evolutionary characteristics.</title>
        <authorList>
            <person name="Yang T."/>
            <person name="Liu R."/>
            <person name="Luo Y."/>
            <person name="Hu S."/>
            <person name="Wang D."/>
            <person name="Wang C."/>
            <person name="Pandey M.K."/>
            <person name="Ge S."/>
            <person name="Xu Q."/>
            <person name="Li N."/>
            <person name="Li G."/>
            <person name="Huang Y."/>
            <person name="Saxena R.K."/>
            <person name="Ji Y."/>
            <person name="Li M."/>
            <person name="Yan X."/>
            <person name="He Y."/>
            <person name="Liu Y."/>
            <person name="Wang X."/>
            <person name="Xiang C."/>
            <person name="Varshney R.K."/>
            <person name="Ding H."/>
            <person name="Gao S."/>
            <person name="Zong X."/>
        </authorList>
    </citation>
    <scope>NUCLEOTIDE SEQUENCE [LARGE SCALE GENOMIC DNA]</scope>
    <source>
        <strain evidence="4 5">cv. Zhongwan 6</strain>
    </source>
</reference>
<feature type="compositionally biased region" description="Basic and acidic residues" evidence="1">
    <location>
        <begin position="1"/>
        <end position="10"/>
    </location>
</feature>
<feature type="domain" description="DUF3741" evidence="2">
    <location>
        <begin position="230"/>
        <end position="272"/>
    </location>
</feature>
<feature type="domain" description="DUF4378" evidence="3">
    <location>
        <begin position="683"/>
        <end position="844"/>
    </location>
</feature>
<dbReference type="Proteomes" id="UP001058974">
    <property type="component" value="Chromosome 6"/>
</dbReference>
<feature type="compositionally biased region" description="Basic and acidic residues" evidence="1">
    <location>
        <begin position="343"/>
        <end position="358"/>
    </location>
</feature>
<feature type="region of interest" description="Disordered" evidence="1">
    <location>
        <begin position="1"/>
        <end position="23"/>
    </location>
</feature>
<feature type="region of interest" description="Disordered" evidence="1">
    <location>
        <begin position="205"/>
        <end position="227"/>
    </location>
</feature>
<dbReference type="Pfam" id="PF12552">
    <property type="entry name" value="DUF3741"/>
    <property type="match status" value="1"/>
</dbReference>
<dbReference type="InterPro" id="IPR025486">
    <property type="entry name" value="DUF4378"/>
</dbReference>
<dbReference type="Pfam" id="PF14309">
    <property type="entry name" value="DUF4378"/>
    <property type="match status" value="1"/>
</dbReference>
<evidence type="ECO:0000313" key="5">
    <source>
        <dbReference type="Proteomes" id="UP001058974"/>
    </source>
</evidence>
<dbReference type="InterPro" id="IPR022212">
    <property type="entry name" value="DUF3741"/>
</dbReference>
<name>A0A9D4W5F8_PEA</name>
<accession>A0A9D4W5F8</accession>
<dbReference type="PANTHER" id="PTHR47071:SF9">
    <property type="entry name" value="TRM32-LIKE PROTEIN (DUF3741)"/>
    <property type="match status" value="1"/>
</dbReference>
<evidence type="ECO:0000313" key="4">
    <source>
        <dbReference type="EMBL" id="KAI5394636.1"/>
    </source>
</evidence>
<dbReference type="EMBL" id="JAMSHJ010000006">
    <property type="protein sequence ID" value="KAI5394636.1"/>
    <property type="molecule type" value="Genomic_DNA"/>
</dbReference>
<organism evidence="4 5">
    <name type="scientific">Pisum sativum</name>
    <name type="common">Garden pea</name>
    <name type="synonym">Lathyrus oleraceus</name>
    <dbReference type="NCBI Taxonomy" id="3888"/>
    <lineage>
        <taxon>Eukaryota</taxon>
        <taxon>Viridiplantae</taxon>
        <taxon>Streptophyta</taxon>
        <taxon>Embryophyta</taxon>
        <taxon>Tracheophyta</taxon>
        <taxon>Spermatophyta</taxon>
        <taxon>Magnoliopsida</taxon>
        <taxon>eudicotyledons</taxon>
        <taxon>Gunneridae</taxon>
        <taxon>Pentapetalae</taxon>
        <taxon>rosids</taxon>
        <taxon>fabids</taxon>
        <taxon>Fabales</taxon>
        <taxon>Fabaceae</taxon>
        <taxon>Papilionoideae</taxon>
        <taxon>50 kb inversion clade</taxon>
        <taxon>NPAAA clade</taxon>
        <taxon>Hologalegina</taxon>
        <taxon>IRL clade</taxon>
        <taxon>Fabeae</taxon>
        <taxon>Lathyrus</taxon>
    </lineage>
</organism>
<keyword evidence="5" id="KW-1185">Reference proteome</keyword>
<evidence type="ECO:0000259" key="2">
    <source>
        <dbReference type="Pfam" id="PF12552"/>
    </source>
</evidence>
<sequence>MGKRVRDKESGISNGVNNHHTHPGRVWGILHIIKYHHWRQVKRRISHMRPSNGNHDSRNEILATSDDSSVDSMTEHLRPNTALFNVEENKLVQSTPNKHSIKSKIKALLNEDTYKMRGKHKRSSTCPTKSQLTRIDSVHRLEVDPLSEMLLTVENPEPVLETFQNHLAAGTLEVLSPVFSHKKNSITNNSNDKCVECGAAFSSDPLEKHDDRTHHKHRNRSTGEGVQEDKLMNAKILTTDASPHLFKDFLDALDLINANKEFLLKYINDPGSPLPFELHNQSHSPNRKSRRAKSISLPVGGSSPGAKEAEHIVDEWLTTKEMIESEIQNLEDFHKPSTSSSPKPDRDSDQPSVKRDHNNNTSSDTSQVSNSVKNKNFKDLRKKIKHIIEESKNEKLRITMDAVVDKIPRGNKFSKNVRKLMNHEKFKQHNNRQLSGMRTCSLKESVNRYTQLYDTCFHNEVVSNKEEKQPKNESLKLKTDEKSSVLKTPKSFKRFLSLPNLKSYFNQNEEHSVILSPQNSTRKPKDRTRSSSILDGYSNSHILSPSPSDHTYEDEQKHVILKSASDSGSDVNDELKSEKSIAFDGVGNLTDTEFSGRNEPEIGYTTESSTMLVEGNSAFSSDTSFLDCTFELENLNILEESDQELKPVLGDDELNYMYEQQEAKIDQYKIPCNEIDANNEAAYNYVRKVLDLSGFTNNEYLETWYSDNQPLDPSIYEELEGCLLLDPDCSGNCEGGHCNHLLLFDVINEGLLEIFGRSYNYYPRALSSLSHVHPLPNGRDDVLHKVWKLISWYLSSTPDEDYTSLDYYVSKDLARNDGWMNLQFDSECVGLEIDDLIFDDLLDDIIYT</sequence>
<evidence type="ECO:0000256" key="1">
    <source>
        <dbReference type="SAM" id="MobiDB-lite"/>
    </source>
</evidence>
<feature type="region of interest" description="Disordered" evidence="1">
    <location>
        <begin position="512"/>
        <end position="554"/>
    </location>
</feature>
<comment type="caution">
    <text evidence="4">The sequence shown here is derived from an EMBL/GenBank/DDBJ whole genome shotgun (WGS) entry which is preliminary data.</text>
</comment>
<gene>
    <name evidence="4" type="ORF">KIW84_061321</name>
</gene>
<evidence type="ECO:0008006" key="6">
    <source>
        <dbReference type="Google" id="ProtNLM"/>
    </source>
</evidence>
<feature type="compositionally biased region" description="Polar residues" evidence="1">
    <location>
        <begin position="530"/>
        <end position="549"/>
    </location>
</feature>
<evidence type="ECO:0000259" key="3">
    <source>
        <dbReference type="Pfam" id="PF14309"/>
    </source>
</evidence>
<feature type="region of interest" description="Disordered" evidence="1">
    <location>
        <begin position="276"/>
        <end position="309"/>
    </location>
</feature>
<dbReference type="AlphaFoldDB" id="A0A9D4W5F8"/>
<dbReference type="PANTHER" id="PTHR47071">
    <property type="entry name" value="PROTEIN TRM32"/>
    <property type="match status" value="1"/>
</dbReference>
<dbReference type="Gramene" id="Psat06G0132100-T1">
    <property type="protein sequence ID" value="KAI5394636.1"/>
    <property type="gene ID" value="KIW84_061321"/>
</dbReference>
<feature type="compositionally biased region" description="Polar residues" evidence="1">
    <location>
        <begin position="359"/>
        <end position="374"/>
    </location>
</feature>
<dbReference type="Gramene" id="PSAT_LOCUS25589_t1">
    <property type="protein sequence ID" value="CAL5206756.1"/>
    <property type="gene ID" value="PSAT_LOCUS25589"/>
</dbReference>
<dbReference type="InterPro" id="IPR044257">
    <property type="entry name" value="TRM32-like"/>
</dbReference>